<reference evidence="3" key="1">
    <citation type="submission" date="2022-11" db="UniProtKB">
        <authorList>
            <consortium name="WormBaseParasite"/>
        </authorList>
    </citation>
    <scope>IDENTIFICATION</scope>
</reference>
<dbReference type="Proteomes" id="UP000887540">
    <property type="component" value="Unplaced"/>
</dbReference>
<sequence length="88" mass="8913">MTTPALDQPVTQTIGTNANGCTTDTITCNNPNAAGQVIFQFFNNGVDMGTDSGTGTVTDTLVCNAQGQLVLTLNGASSVVTDVECLAA</sequence>
<evidence type="ECO:0000259" key="1">
    <source>
        <dbReference type="Pfam" id="PF01681"/>
    </source>
</evidence>
<dbReference type="Pfam" id="PF01681">
    <property type="entry name" value="C6"/>
    <property type="match status" value="1"/>
</dbReference>
<dbReference type="AlphaFoldDB" id="A0A914DLA5"/>
<keyword evidence="2" id="KW-1185">Reference proteome</keyword>
<evidence type="ECO:0000313" key="3">
    <source>
        <dbReference type="WBParaSite" id="ACRNAN_scaffold3038.g21017.t1"/>
    </source>
</evidence>
<dbReference type="WBParaSite" id="ACRNAN_scaffold3038.g21017.t1">
    <property type="protein sequence ID" value="ACRNAN_scaffold3038.g21017.t1"/>
    <property type="gene ID" value="ACRNAN_scaffold3038.g21017"/>
</dbReference>
<dbReference type="InterPro" id="IPR002601">
    <property type="entry name" value="C6_domain"/>
</dbReference>
<organism evidence="2 3">
    <name type="scientific">Acrobeloides nanus</name>
    <dbReference type="NCBI Taxonomy" id="290746"/>
    <lineage>
        <taxon>Eukaryota</taxon>
        <taxon>Metazoa</taxon>
        <taxon>Ecdysozoa</taxon>
        <taxon>Nematoda</taxon>
        <taxon>Chromadorea</taxon>
        <taxon>Rhabditida</taxon>
        <taxon>Tylenchina</taxon>
        <taxon>Cephalobomorpha</taxon>
        <taxon>Cephaloboidea</taxon>
        <taxon>Cephalobidae</taxon>
        <taxon>Acrobeloides</taxon>
    </lineage>
</organism>
<protein>
    <submittedName>
        <fullName evidence="3">C6 domain-containing protein</fullName>
    </submittedName>
</protein>
<proteinExistence type="predicted"/>
<accession>A0A914DLA5</accession>
<evidence type="ECO:0000313" key="2">
    <source>
        <dbReference type="Proteomes" id="UP000887540"/>
    </source>
</evidence>
<name>A0A914DLA5_9BILA</name>
<feature type="domain" description="C6" evidence="1">
    <location>
        <begin position="10"/>
        <end position="85"/>
    </location>
</feature>